<protein>
    <recommendedName>
        <fullName evidence="2">Carrier domain-containing protein</fullName>
    </recommendedName>
</protein>
<sequence>MTKVEPTALQEAVWWVCRRIGDQSVYNLTWRLAAEAALDLAALRVAWQAVVDRHEALRLSFQHGQGHLSAGIAAEVAVEVPLIEVADPGAAPVDALLRSIAEESHRAPFDLDRAPLARLTAVRVGDGHELIITVHHIVVDGWAIQLLFDDLAEAYRAAVRGRPPGFAADAPSWRAFAREEQAIRAEGRWQSDIDYWRRTLAGASAATVLGDRSRYVGTGGPGATVRHTFSDAAVAGLTTLTQSSSATPFAVLLAALQVLLARSGAGSDVVIGAVAANRMSSLDQQLVGYLVNLCMIRSNVSEEDTLAEVVGQASEASWEMFAHQAVPYPVVFSALDEETRSGLGDIAPVMLNYLGTIGQGLRLDDIELTLLPSPNVASRADIGIGCWRTEDGGLMAEVEYSTVRYEEATVSGLLLDFDAVLSHGSAPQRRVADVRVLTKSGKAKDDRWVDSDASRLHVPAVPGQMEDREQTVYDAWTDMLGYPPSSLDEDFFEAGGHSLNAVEFMAQIAGATGAEPDLADWLAKPTPRNVLTQLGGPADGMAGCAGTATDGRSTVVSLRSGPGRHLHLFPGVGGSAQDYRHLIELLPADWRITFSREQEPLDSVADLAARFRRDLDADDLRPDLLVGWSLGGQLAFEVAAGYRDEVPGVVLIDSPPPVAVPLSALPLRQRIRDFATMLSLSLGVRLDGSPVADSSDSTGPDGLSTEQGIRDALLVLSARLRALGHDLSDGTVTDRWNAYDRHSRASASFVSGRVLETRAAILAADLPDDEMTAWKDRFRDPADMERLDADHHSALRAPAVASVAAVIKRVAD</sequence>
<dbReference type="InterPro" id="IPR001242">
    <property type="entry name" value="Condensation_dom"/>
</dbReference>
<dbReference type="GO" id="GO:0009239">
    <property type="term" value="P:enterobactin biosynthetic process"/>
    <property type="evidence" value="ECO:0007669"/>
    <property type="project" value="TreeGrafter"/>
</dbReference>
<dbReference type="GO" id="GO:0009366">
    <property type="term" value="C:enterobactin synthetase complex"/>
    <property type="evidence" value="ECO:0007669"/>
    <property type="project" value="TreeGrafter"/>
</dbReference>
<comment type="caution">
    <text evidence="3">The sequence shown here is derived from an EMBL/GenBank/DDBJ whole genome shotgun (WGS) entry which is preliminary data.</text>
</comment>
<reference evidence="4" key="1">
    <citation type="journal article" date="2015" name="Chem. Biol.">
        <title>Structure, bioactivity, and resistance mechanism of streptomonomicin, an unusual lasso Peptide from an understudied halophilic actinomycete.</title>
        <authorList>
            <person name="Metelev M."/>
            <person name="Tietz J.I."/>
            <person name="Melby J.O."/>
            <person name="Blair P.M."/>
            <person name="Zhu L."/>
            <person name="Livnat I."/>
            <person name="Severinov K."/>
            <person name="Mitchell D.A."/>
        </authorList>
    </citation>
    <scope>NUCLEOTIDE SEQUENCE [LARGE SCALE GENOMIC DNA]</scope>
    <source>
        <strain evidence="4">YIM 90003</strain>
    </source>
</reference>
<proteinExistence type="predicted"/>
<evidence type="ECO:0000313" key="3">
    <source>
        <dbReference type="EMBL" id="KIH99633.1"/>
    </source>
</evidence>
<comment type="cofactor">
    <cofactor evidence="1">
        <name>pantetheine 4'-phosphate</name>
        <dbReference type="ChEBI" id="CHEBI:47942"/>
    </cofactor>
</comment>
<dbReference type="SUPFAM" id="SSF53474">
    <property type="entry name" value="alpha/beta-Hydrolases"/>
    <property type="match status" value="1"/>
</dbReference>
<dbReference type="SUPFAM" id="SSF52777">
    <property type="entry name" value="CoA-dependent acyltransferases"/>
    <property type="match status" value="2"/>
</dbReference>
<accession>A0A0C2G8G6</accession>
<evidence type="ECO:0000313" key="4">
    <source>
        <dbReference type="Proteomes" id="UP000031675"/>
    </source>
</evidence>
<dbReference type="InterPro" id="IPR036736">
    <property type="entry name" value="ACP-like_sf"/>
</dbReference>
<dbReference type="InterPro" id="IPR029058">
    <property type="entry name" value="AB_hydrolase_fold"/>
</dbReference>
<dbReference type="SUPFAM" id="SSF47336">
    <property type="entry name" value="ACP-like"/>
    <property type="match status" value="1"/>
</dbReference>
<dbReference type="PANTHER" id="PTHR45527:SF1">
    <property type="entry name" value="FATTY ACID SYNTHASE"/>
    <property type="match status" value="1"/>
</dbReference>
<dbReference type="Pfam" id="PF00550">
    <property type="entry name" value="PP-binding"/>
    <property type="match status" value="1"/>
</dbReference>
<dbReference type="InterPro" id="IPR009081">
    <property type="entry name" value="PP-bd_ACP"/>
</dbReference>
<name>A0A0C2G8G6_9ACTN</name>
<dbReference type="STRING" id="183763.LP52_07030"/>
<dbReference type="EMBL" id="JROO01000010">
    <property type="protein sequence ID" value="KIH99633.1"/>
    <property type="molecule type" value="Genomic_DNA"/>
</dbReference>
<dbReference type="GO" id="GO:0031177">
    <property type="term" value="F:phosphopantetheine binding"/>
    <property type="evidence" value="ECO:0007669"/>
    <property type="project" value="TreeGrafter"/>
</dbReference>
<dbReference type="Pfam" id="PF00975">
    <property type="entry name" value="Thioesterase"/>
    <property type="match status" value="1"/>
</dbReference>
<dbReference type="PROSITE" id="PS50075">
    <property type="entry name" value="CARRIER"/>
    <property type="match status" value="1"/>
</dbReference>
<dbReference type="InterPro" id="IPR023213">
    <property type="entry name" value="CAT-like_dom_sf"/>
</dbReference>
<dbReference type="Gene3D" id="3.30.559.10">
    <property type="entry name" value="Chloramphenicol acetyltransferase-like domain"/>
    <property type="match status" value="1"/>
</dbReference>
<evidence type="ECO:0000256" key="1">
    <source>
        <dbReference type="ARBA" id="ARBA00001957"/>
    </source>
</evidence>
<dbReference type="GO" id="GO:0008610">
    <property type="term" value="P:lipid biosynthetic process"/>
    <property type="evidence" value="ECO:0007669"/>
    <property type="project" value="UniProtKB-ARBA"/>
</dbReference>
<dbReference type="Pfam" id="PF00668">
    <property type="entry name" value="Condensation"/>
    <property type="match status" value="1"/>
</dbReference>
<dbReference type="AlphaFoldDB" id="A0A0C2G8G6"/>
<dbReference type="GO" id="GO:0047527">
    <property type="term" value="F:2,3-dihydroxybenzoate-serine ligase activity"/>
    <property type="evidence" value="ECO:0007669"/>
    <property type="project" value="TreeGrafter"/>
</dbReference>
<dbReference type="GO" id="GO:0005829">
    <property type="term" value="C:cytosol"/>
    <property type="evidence" value="ECO:0007669"/>
    <property type="project" value="TreeGrafter"/>
</dbReference>
<dbReference type="PANTHER" id="PTHR45527">
    <property type="entry name" value="NONRIBOSOMAL PEPTIDE SYNTHETASE"/>
    <property type="match status" value="1"/>
</dbReference>
<dbReference type="Proteomes" id="UP000031675">
    <property type="component" value="Unassembled WGS sequence"/>
</dbReference>
<dbReference type="Gene3D" id="3.30.559.30">
    <property type="entry name" value="Nonribosomal peptide synthetase, condensation domain"/>
    <property type="match status" value="1"/>
</dbReference>
<evidence type="ECO:0000259" key="2">
    <source>
        <dbReference type="PROSITE" id="PS50075"/>
    </source>
</evidence>
<keyword evidence="4" id="KW-1185">Reference proteome</keyword>
<dbReference type="Gene3D" id="1.10.1200.10">
    <property type="entry name" value="ACP-like"/>
    <property type="match status" value="1"/>
</dbReference>
<feature type="domain" description="Carrier" evidence="2">
    <location>
        <begin position="463"/>
        <end position="538"/>
    </location>
</feature>
<organism evidence="3 4">
    <name type="scientific">Streptomonospora alba</name>
    <dbReference type="NCBI Taxonomy" id="183763"/>
    <lineage>
        <taxon>Bacteria</taxon>
        <taxon>Bacillati</taxon>
        <taxon>Actinomycetota</taxon>
        <taxon>Actinomycetes</taxon>
        <taxon>Streptosporangiales</taxon>
        <taxon>Nocardiopsidaceae</taxon>
        <taxon>Streptomonospora</taxon>
    </lineage>
</organism>
<gene>
    <name evidence="3" type="ORF">LP52_07030</name>
</gene>
<dbReference type="GO" id="GO:0043041">
    <property type="term" value="P:amino acid activation for nonribosomal peptide biosynthetic process"/>
    <property type="evidence" value="ECO:0007669"/>
    <property type="project" value="TreeGrafter"/>
</dbReference>
<dbReference type="Gene3D" id="3.40.50.1820">
    <property type="entry name" value="alpha/beta hydrolase"/>
    <property type="match status" value="1"/>
</dbReference>
<dbReference type="InterPro" id="IPR001031">
    <property type="entry name" value="Thioesterase"/>
</dbReference>